<dbReference type="GO" id="GO:0003755">
    <property type="term" value="F:peptidyl-prolyl cis-trans isomerase activity"/>
    <property type="evidence" value="ECO:0007669"/>
    <property type="project" value="InterPro"/>
</dbReference>
<proteinExistence type="predicted"/>
<dbReference type="AlphaFoldDB" id="A0A310SNV6"/>
<dbReference type="Proteomes" id="UP000250275">
    <property type="component" value="Unassembled WGS sequence"/>
</dbReference>
<dbReference type="SUPFAM" id="SSF50891">
    <property type="entry name" value="Cyclophilin-like"/>
    <property type="match status" value="1"/>
</dbReference>
<dbReference type="Gene3D" id="2.40.100.10">
    <property type="entry name" value="Cyclophilin-like"/>
    <property type="match status" value="1"/>
</dbReference>
<dbReference type="InterPro" id="IPR002130">
    <property type="entry name" value="Cyclophilin-type_PPIase_dom"/>
</dbReference>
<gene>
    <name evidence="2" type="ORF">WN48_02549</name>
</gene>
<keyword evidence="2" id="KW-0413">Isomerase</keyword>
<name>A0A310SNV6_9HYME</name>
<sequence length="241" mass="27595">MSNDISSINILRSLTGPKLKKNQPTPSTPVENDVAEMYKEKRQVRVKALRRENAYYVESRNRKGAAYISTEKDVWHEHTDTRIIEEMENEHLVIVIKIKDELNIECKCFIKDIMKTTVGGVELELWAKETPKACKNFIKLCTGEGGKIYGEPFKNGRPLYPPRLLKTIILNNPFSDIIPRIIAQESEEVKYNSKTKTAAVKDFNLLSFGEEAKEDEEESVILNKKFIGTDKSVHDHLTDPN</sequence>
<dbReference type="InterPro" id="IPR029000">
    <property type="entry name" value="Cyclophilin-like_dom_sf"/>
</dbReference>
<feature type="domain" description="PPIase cyclophilin-type" evidence="1">
    <location>
        <begin position="114"/>
        <end position="193"/>
    </location>
</feature>
<evidence type="ECO:0000313" key="3">
    <source>
        <dbReference type="Proteomes" id="UP000250275"/>
    </source>
</evidence>
<accession>A0A310SNV6</accession>
<evidence type="ECO:0000259" key="1">
    <source>
        <dbReference type="Pfam" id="PF00160"/>
    </source>
</evidence>
<organism evidence="2 3">
    <name type="scientific">Eufriesea mexicana</name>
    <dbReference type="NCBI Taxonomy" id="516756"/>
    <lineage>
        <taxon>Eukaryota</taxon>
        <taxon>Metazoa</taxon>
        <taxon>Ecdysozoa</taxon>
        <taxon>Arthropoda</taxon>
        <taxon>Hexapoda</taxon>
        <taxon>Insecta</taxon>
        <taxon>Pterygota</taxon>
        <taxon>Neoptera</taxon>
        <taxon>Endopterygota</taxon>
        <taxon>Hymenoptera</taxon>
        <taxon>Apocrita</taxon>
        <taxon>Aculeata</taxon>
        <taxon>Apoidea</taxon>
        <taxon>Anthophila</taxon>
        <taxon>Apidae</taxon>
        <taxon>Eufriesea</taxon>
    </lineage>
</organism>
<dbReference type="Pfam" id="PF00160">
    <property type="entry name" value="Pro_isomerase"/>
    <property type="match status" value="1"/>
</dbReference>
<keyword evidence="3" id="KW-1185">Reference proteome</keyword>
<reference evidence="2 3" key="1">
    <citation type="submission" date="2015-07" db="EMBL/GenBank/DDBJ databases">
        <title>The genome of Eufriesea mexicana.</title>
        <authorList>
            <person name="Pan H."/>
            <person name="Kapheim K."/>
        </authorList>
    </citation>
    <scope>NUCLEOTIDE SEQUENCE [LARGE SCALE GENOMIC DNA]</scope>
    <source>
        <strain evidence="2">0111107269</strain>
        <tissue evidence="2">Whole body</tissue>
    </source>
</reference>
<evidence type="ECO:0000313" key="2">
    <source>
        <dbReference type="EMBL" id="OAD57168.1"/>
    </source>
</evidence>
<dbReference type="EMBL" id="KQ761695">
    <property type="protein sequence ID" value="OAD57168.1"/>
    <property type="molecule type" value="Genomic_DNA"/>
</dbReference>
<protein>
    <submittedName>
        <fullName evidence="2">Peptidyl-prolyl isomerase cwc27</fullName>
    </submittedName>
</protein>